<sequence length="727" mass="80654">MEAIPTKPRVTAPSEHVAKSPSDNVKSPEIAIFTRSTTVKDASPSPSQREAGRDEDTKEPLPKEKPVDAPTVAEHTRTEMDDSAVSVNEKPAARTASPSVSNLGTETKDSAASVKDKAEVIKAPSGEHTRTETMNIVSAAKEHPSTIVAAPRVSTVPSSPATILTANEPSLTAAKPVFKPRTSSLQQTAPPAQPAHSASPEQTSWAGFVKSRAHIFSFVANLGRDYDSDEDDGSWEDVSYPGANSPSRRIGHNSESVLAGGSEPLLSDLDPKSVEFLLTRLNIENQALTLNPKTIYVQDGNVRGYQPTLYGLTNNYSTKAPGEEDPSDVDFWNSIIEDYGTIAHKIPHLLTARVRAGIPPHLRAKIWTVMSGAQEDRIKAVYPLLQKEESPYERIIRRDIPRTYPKLEMFKEEGGEGQEKLYRLLKAYSIYDAEVGYCQGLSFVVGPLLLQDMSETEAFAVLVRLLEDNPPPPKANSTGPHHPHRAYALRTLFEPEMSGLHKLLYQHTELVRAHLPALHAHFQDCGITATMYASQWFLTLYTYNFFPLPFVFRIFDIIFAEGAIETMLRFSIAILKRNQSRLLEQDEFEHVLDLLKGDRLYEGYQDDSEAIVRDAVDVYDLVSDSTLQALSEKYAEDQKKRAKLVSETELVGLQALIKQLRVETSRSEQIITNLTQDNEELQKKLTETQRELHAQTTEREALAARVVELERASAMPAPAAVREPISA</sequence>
<feature type="compositionally biased region" description="Polar residues" evidence="3">
    <location>
        <begin position="34"/>
        <end position="48"/>
    </location>
</feature>
<feature type="compositionally biased region" description="Basic and acidic residues" evidence="3">
    <location>
        <begin position="50"/>
        <end position="67"/>
    </location>
</feature>
<dbReference type="PANTHER" id="PTHR47219:SF9">
    <property type="entry name" value="GTPASE ACTIVATING PROTEIN AND CENTROSOME-ASSOCIATED, ISOFORM B"/>
    <property type="match status" value="1"/>
</dbReference>
<dbReference type="Gene3D" id="1.10.472.80">
    <property type="entry name" value="Ypt/Rab-GAP domain of gyp1p, domain 3"/>
    <property type="match status" value="1"/>
</dbReference>
<dbReference type="Gene3D" id="1.10.10.750">
    <property type="entry name" value="Ypt/Rab-GAP domain of gyp1p, domain 1"/>
    <property type="match status" value="1"/>
</dbReference>
<dbReference type="EMBL" id="QEAQ01000009">
    <property type="protein sequence ID" value="TPX61219.1"/>
    <property type="molecule type" value="Genomic_DNA"/>
</dbReference>
<dbReference type="AlphaFoldDB" id="A0A507EAW7"/>
<evidence type="ECO:0000256" key="3">
    <source>
        <dbReference type="SAM" id="MobiDB-lite"/>
    </source>
</evidence>
<comment type="caution">
    <text evidence="5">The sequence shown here is derived from an EMBL/GenBank/DDBJ whole genome shotgun (WGS) entry which is preliminary data.</text>
</comment>
<evidence type="ECO:0000313" key="6">
    <source>
        <dbReference type="Proteomes" id="UP000318582"/>
    </source>
</evidence>
<gene>
    <name evidence="5" type="ORF">PhCBS80983_g01247</name>
</gene>
<reference evidence="5 6" key="1">
    <citation type="journal article" date="2019" name="Sci. Rep.">
        <title>Comparative genomics of chytrid fungi reveal insights into the obligate biotrophic and pathogenic lifestyle of Synchytrium endobioticum.</title>
        <authorList>
            <person name="van de Vossenberg B.T.L.H."/>
            <person name="Warris S."/>
            <person name="Nguyen H.D.T."/>
            <person name="van Gent-Pelzer M.P.E."/>
            <person name="Joly D.L."/>
            <person name="van de Geest H.C."/>
            <person name="Bonants P.J.M."/>
            <person name="Smith D.S."/>
            <person name="Levesque C.A."/>
            <person name="van der Lee T.A.J."/>
        </authorList>
    </citation>
    <scope>NUCLEOTIDE SEQUENCE [LARGE SCALE GENOMIC DNA]</scope>
    <source>
        <strain evidence="5 6">CBS 809.83</strain>
    </source>
</reference>
<keyword evidence="1" id="KW-0343">GTPase activation</keyword>
<dbReference type="FunFam" id="1.10.472.80:FF:000027">
    <property type="entry name" value="GTPase activating protein (Evi5)"/>
    <property type="match status" value="1"/>
</dbReference>
<proteinExistence type="predicted"/>
<feature type="compositionally biased region" description="Low complexity" evidence="3">
    <location>
        <begin position="183"/>
        <end position="202"/>
    </location>
</feature>
<dbReference type="Proteomes" id="UP000318582">
    <property type="component" value="Unassembled WGS sequence"/>
</dbReference>
<name>A0A507EAW7_9FUNG</name>
<feature type="coiled-coil region" evidence="2">
    <location>
        <begin position="627"/>
        <end position="712"/>
    </location>
</feature>
<dbReference type="PROSITE" id="PS50086">
    <property type="entry name" value="TBC_RABGAP"/>
    <property type="match status" value="1"/>
</dbReference>
<dbReference type="GO" id="GO:0031267">
    <property type="term" value="F:small GTPase binding"/>
    <property type="evidence" value="ECO:0007669"/>
    <property type="project" value="TreeGrafter"/>
</dbReference>
<feature type="compositionally biased region" description="Basic and acidic residues" evidence="3">
    <location>
        <begin position="106"/>
        <end position="131"/>
    </location>
</feature>
<dbReference type="InterPro" id="IPR000195">
    <property type="entry name" value="Rab-GAP-TBC_dom"/>
</dbReference>
<dbReference type="STRING" id="109895.A0A507EAW7"/>
<keyword evidence="2" id="KW-0175">Coiled coil</keyword>
<evidence type="ECO:0000256" key="1">
    <source>
        <dbReference type="ARBA" id="ARBA00022468"/>
    </source>
</evidence>
<dbReference type="GO" id="GO:0005096">
    <property type="term" value="F:GTPase activator activity"/>
    <property type="evidence" value="ECO:0007669"/>
    <property type="project" value="UniProtKB-KW"/>
</dbReference>
<dbReference type="SMART" id="SM00164">
    <property type="entry name" value="TBC"/>
    <property type="match status" value="1"/>
</dbReference>
<organism evidence="5 6">
    <name type="scientific">Powellomyces hirtus</name>
    <dbReference type="NCBI Taxonomy" id="109895"/>
    <lineage>
        <taxon>Eukaryota</taxon>
        <taxon>Fungi</taxon>
        <taxon>Fungi incertae sedis</taxon>
        <taxon>Chytridiomycota</taxon>
        <taxon>Chytridiomycota incertae sedis</taxon>
        <taxon>Chytridiomycetes</taxon>
        <taxon>Spizellomycetales</taxon>
        <taxon>Powellomycetaceae</taxon>
        <taxon>Powellomyces</taxon>
    </lineage>
</organism>
<feature type="region of interest" description="Disordered" evidence="3">
    <location>
        <begin position="179"/>
        <end position="203"/>
    </location>
</feature>
<dbReference type="InterPro" id="IPR050302">
    <property type="entry name" value="Rab_GAP_TBC_domain"/>
</dbReference>
<protein>
    <recommendedName>
        <fullName evidence="4">Rab-GAP TBC domain-containing protein</fullName>
    </recommendedName>
</protein>
<feature type="domain" description="Rab-GAP TBC" evidence="4">
    <location>
        <begin position="357"/>
        <end position="562"/>
    </location>
</feature>
<feature type="region of interest" description="Disordered" evidence="3">
    <location>
        <begin position="226"/>
        <end position="255"/>
    </location>
</feature>
<evidence type="ECO:0000259" key="4">
    <source>
        <dbReference type="PROSITE" id="PS50086"/>
    </source>
</evidence>
<dbReference type="Pfam" id="PF00566">
    <property type="entry name" value="RabGAP-TBC"/>
    <property type="match status" value="1"/>
</dbReference>
<dbReference type="FunFam" id="1.10.8.270:FF:000001">
    <property type="entry name" value="TBC1 domain family member 1"/>
    <property type="match status" value="1"/>
</dbReference>
<dbReference type="SUPFAM" id="SSF47923">
    <property type="entry name" value="Ypt/Rab-GAP domain of gyp1p"/>
    <property type="match status" value="2"/>
</dbReference>
<accession>A0A507EAW7</accession>
<feature type="compositionally biased region" description="Polar residues" evidence="3">
    <location>
        <begin position="96"/>
        <end position="105"/>
    </location>
</feature>
<feature type="region of interest" description="Disordered" evidence="3">
    <location>
        <begin position="1"/>
        <end position="132"/>
    </location>
</feature>
<evidence type="ECO:0000313" key="5">
    <source>
        <dbReference type="EMBL" id="TPX61219.1"/>
    </source>
</evidence>
<dbReference type="Gene3D" id="1.10.8.270">
    <property type="entry name" value="putative rabgap domain of human tbc1 domain family member 14 like domains"/>
    <property type="match status" value="1"/>
</dbReference>
<evidence type="ECO:0000256" key="2">
    <source>
        <dbReference type="SAM" id="Coils"/>
    </source>
</evidence>
<dbReference type="InterPro" id="IPR035969">
    <property type="entry name" value="Rab-GAP_TBC_sf"/>
</dbReference>
<dbReference type="PANTHER" id="PTHR47219">
    <property type="entry name" value="RAB GTPASE-ACTIVATING PROTEIN 1-LIKE"/>
    <property type="match status" value="1"/>
</dbReference>
<keyword evidence="6" id="KW-1185">Reference proteome</keyword>